<evidence type="ECO:0000256" key="5">
    <source>
        <dbReference type="ARBA" id="ARBA00044677"/>
    </source>
</evidence>
<dbReference type="GO" id="GO:0031297">
    <property type="term" value="P:replication fork processing"/>
    <property type="evidence" value="ECO:0007669"/>
    <property type="project" value="TreeGrafter"/>
</dbReference>
<evidence type="ECO:0000256" key="6">
    <source>
        <dbReference type="ARBA" id="ARBA00044768"/>
    </source>
</evidence>
<keyword evidence="3" id="KW-0808">Transferase</keyword>
<evidence type="ECO:0000256" key="2">
    <source>
        <dbReference type="ARBA" id="ARBA00012417"/>
    </source>
</evidence>
<dbReference type="PANTHER" id="PTHR31399">
    <property type="entry name" value="DNA-DIRECTED PRIMASE / POLYMERASE PROTEIN"/>
    <property type="match status" value="1"/>
</dbReference>
<organism evidence="9 10">
    <name type="scientific">Rotaria sordida</name>
    <dbReference type="NCBI Taxonomy" id="392033"/>
    <lineage>
        <taxon>Eukaryota</taxon>
        <taxon>Metazoa</taxon>
        <taxon>Spiralia</taxon>
        <taxon>Gnathifera</taxon>
        <taxon>Rotifera</taxon>
        <taxon>Eurotatoria</taxon>
        <taxon>Bdelloidea</taxon>
        <taxon>Philodinida</taxon>
        <taxon>Philodinidae</taxon>
        <taxon>Rotaria</taxon>
    </lineage>
</organism>
<dbReference type="GO" id="GO:0006264">
    <property type="term" value="P:mitochondrial DNA replication"/>
    <property type="evidence" value="ECO:0007669"/>
    <property type="project" value="TreeGrafter"/>
</dbReference>
<protein>
    <recommendedName>
        <fullName evidence="4">DNA-directed primase/polymerase protein</fullName>
        <ecNumber evidence="6">2.7.7.102</ecNumber>
        <ecNumber evidence="2">2.7.7.7</ecNumber>
    </recommendedName>
</protein>
<comment type="catalytic activity">
    <reaction evidence="5">
        <text>ssDNA + n NTP = ssDNA/pppN(pN)n-1 hybrid + (n-1) diphosphate.</text>
        <dbReference type="EC" id="2.7.7.102"/>
    </reaction>
</comment>
<dbReference type="EC" id="2.7.7.102" evidence="6"/>
<evidence type="ECO:0000313" key="8">
    <source>
        <dbReference type="EMBL" id="CAF1292374.1"/>
    </source>
</evidence>
<sequence length="614" mass="71635">MNMHGSGEISTWDLTDESGSITLVAFNLNSHLLSNKLKKDKMYEFVNLSIRPASDLYKTLPHQFELLCNTGTRVEEIISPLINQELYHNFVHLNQVDNYVSDIQVRVMRDSEISTGQHNDKLWFRRDLHIIQDETQIRMTLWNSQIITHRISDLMQLIKDQNVKNTHICISIQNDNDTREFCYLTIDELTQLFQQTPVIERCLYEVIFPTNQVKTYIDFEYYITNNLDIESPYIGARCFLKILYNLLNFQQNIDCEANYKMDLILQQFLVLNSCTSDKISYHFIHANPCVLFENNLTLGLFVRIAINFLLYSIAQHKCSSFSVNFDLQKNTTIDLLLLLTPYINILRKCCTNCKLYGGYVTVSEIAHLLVLNKQNEFTTAVDVNVYSQHQQFRLFDCVKRGKMNPLVRSSNFQFHDYVESSYYEILQKSLITYIHQLNLPIISIKNNQFQWTTMNEINLLETTHKSLLNLNHINRYFNIFYGLNTKSISDQRPCNLTIESTTYSNINHDTQVELFRPFVENLIKQDRSHQGYIRSCVRGTYNADMLFFNIGGQYRYCDLLKNYKTLNDTDEAGLLLSLFTCVGHFAGDSLVRITNHVSNLNIFLLLIGPSDNLN</sequence>
<proteinExistence type="inferred from homology"/>
<evidence type="ECO:0000256" key="3">
    <source>
        <dbReference type="ARBA" id="ARBA00022932"/>
    </source>
</evidence>
<dbReference type="InterPro" id="IPR044917">
    <property type="entry name" value="PRIMPOL"/>
</dbReference>
<dbReference type="EC" id="2.7.7.7" evidence="2"/>
<dbReference type="AlphaFoldDB" id="A0A815X6H1"/>
<evidence type="ECO:0000313" key="10">
    <source>
        <dbReference type="Proteomes" id="UP000663870"/>
    </source>
</evidence>
<dbReference type="InterPro" id="IPR012340">
    <property type="entry name" value="NA-bd_OB-fold"/>
</dbReference>
<comment type="similarity">
    <text evidence="1">Belongs to the eukaryotic-type primase small subunit family.</text>
</comment>
<dbReference type="GO" id="GO:0005759">
    <property type="term" value="C:mitochondrial matrix"/>
    <property type="evidence" value="ECO:0007669"/>
    <property type="project" value="TreeGrafter"/>
</dbReference>
<dbReference type="PANTHER" id="PTHR31399:SF0">
    <property type="entry name" value="DNA-DIRECTED PRIMASE_POLYMERASE PROTEIN"/>
    <property type="match status" value="1"/>
</dbReference>
<comment type="catalytic activity">
    <reaction evidence="7">
        <text>DNA(n) + a 2'-deoxyribonucleoside 5'-triphosphate = DNA(n+1) + diphosphate</text>
        <dbReference type="Rhea" id="RHEA:22508"/>
        <dbReference type="Rhea" id="RHEA-COMP:17339"/>
        <dbReference type="Rhea" id="RHEA-COMP:17340"/>
        <dbReference type="ChEBI" id="CHEBI:33019"/>
        <dbReference type="ChEBI" id="CHEBI:61560"/>
        <dbReference type="ChEBI" id="CHEBI:173112"/>
        <dbReference type="EC" id="2.7.7.7"/>
    </reaction>
    <physiologicalReaction direction="left-to-right" evidence="7">
        <dbReference type="Rhea" id="RHEA:22509"/>
    </physiologicalReaction>
</comment>
<dbReference type="EMBL" id="CAJNOH010002422">
    <property type="protein sequence ID" value="CAF1292374.1"/>
    <property type="molecule type" value="Genomic_DNA"/>
</dbReference>
<dbReference type="GO" id="GO:0003682">
    <property type="term" value="F:chromatin binding"/>
    <property type="evidence" value="ECO:0007669"/>
    <property type="project" value="TreeGrafter"/>
</dbReference>
<accession>A0A815X6H1</accession>
<dbReference type="GO" id="GO:0003887">
    <property type="term" value="F:DNA-directed DNA polymerase activity"/>
    <property type="evidence" value="ECO:0007669"/>
    <property type="project" value="UniProtKB-KW"/>
</dbReference>
<gene>
    <name evidence="9" type="ORF">JXQ802_LOCUS43644</name>
    <name evidence="8" type="ORF">PYM288_LOCUS29464</name>
</gene>
<dbReference type="Proteomes" id="UP000663854">
    <property type="component" value="Unassembled WGS sequence"/>
</dbReference>
<evidence type="ECO:0000256" key="7">
    <source>
        <dbReference type="ARBA" id="ARBA00047303"/>
    </source>
</evidence>
<dbReference type="EMBL" id="CAJNOL010003195">
    <property type="protein sequence ID" value="CAF1551094.1"/>
    <property type="molecule type" value="Genomic_DNA"/>
</dbReference>
<dbReference type="SUPFAM" id="SSF50249">
    <property type="entry name" value="Nucleic acid-binding proteins"/>
    <property type="match status" value="1"/>
</dbReference>
<evidence type="ECO:0000256" key="1">
    <source>
        <dbReference type="ARBA" id="ARBA00009762"/>
    </source>
</evidence>
<evidence type="ECO:0000256" key="4">
    <source>
        <dbReference type="ARBA" id="ARBA00026139"/>
    </source>
</evidence>
<dbReference type="GO" id="GO:0009411">
    <property type="term" value="P:response to UV"/>
    <property type="evidence" value="ECO:0007669"/>
    <property type="project" value="TreeGrafter"/>
</dbReference>
<reference evidence="9" key="1">
    <citation type="submission" date="2021-02" db="EMBL/GenBank/DDBJ databases">
        <authorList>
            <person name="Nowell W R."/>
        </authorList>
    </citation>
    <scope>NUCLEOTIDE SEQUENCE</scope>
</reference>
<dbReference type="GO" id="GO:0042276">
    <property type="term" value="P:error-prone translesion synthesis"/>
    <property type="evidence" value="ECO:0007669"/>
    <property type="project" value="InterPro"/>
</dbReference>
<keyword evidence="3" id="KW-0239">DNA-directed DNA polymerase</keyword>
<name>A0A815X6H1_9BILA</name>
<dbReference type="Proteomes" id="UP000663870">
    <property type="component" value="Unassembled WGS sequence"/>
</dbReference>
<comment type="caution">
    <text evidence="9">The sequence shown here is derived from an EMBL/GenBank/DDBJ whole genome shotgun (WGS) entry which is preliminary data.</text>
</comment>
<dbReference type="Gene3D" id="2.40.50.140">
    <property type="entry name" value="Nucleic acid-binding proteins"/>
    <property type="match status" value="1"/>
</dbReference>
<evidence type="ECO:0000313" key="9">
    <source>
        <dbReference type="EMBL" id="CAF1551094.1"/>
    </source>
</evidence>
<dbReference type="GO" id="GO:0005634">
    <property type="term" value="C:nucleus"/>
    <property type="evidence" value="ECO:0007669"/>
    <property type="project" value="TreeGrafter"/>
</dbReference>
<keyword evidence="3" id="KW-0548">Nucleotidyltransferase</keyword>
<keyword evidence="10" id="KW-1185">Reference proteome</keyword>